<dbReference type="Proteomes" id="UP000324222">
    <property type="component" value="Unassembled WGS sequence"/>
</dbReference>
<gene>
    <name evidence="1" type="ORF">E2C01_018325</name>
</gene>
<keyword evidence="2" id="KW-1185">Reference proteome</keyword>
<protein>
    <submittedName>
        <fullName evidence="1">Uncharacterized protein</fullName>
    </submittedName>
</protein>
<name>A0A5B7DUQ9_PORTR</name>
<dbReference type="EMBL" id="VSRR010001434">
    <property type="protein sequence ID" value="MPC25220.1"/>
    <property type="molecule type" value="Genomic_DNA"/>
</dbReference>
<comment type="caution">
    <text evidence="1">The sequence shown here is derived from an EMBL/GenBank/DDBJ whole genome shotgun (WGS) entry which is preliminary data.</text>
</comment>
<evidence type="ECO:0000313" key="2">
    <source>
        <dbReference type="Proteomes" id="UP000324222"/>
    </source>
</evidence>
<accession>A0A5B7DUQ9</accession>
<proteinExistence type="predicted"/>
<sequence length="159" mass="16600">MAGHTSNLSGVSVVVTLGVCCKLPQVFSSTACHLWTTLSVDSILLQLSTLNLAGCPPSLARSSPSLATPPLGLSTVTGKFAYVTPAVCRTASPFPPALVGCSAPPASLSHWQLSATPRLARGSHPPRSESHNACNLLSLAIKVVFPYKKSILNCNYDTK</sequence>
<evidence type="ECO:0000313" key="1">
    <source>
        <dbReference type="EMBL" id="MPC25220.1"/>
    </source>
</evidence>
<organism evidence="1 2">
    <name type="scientific">Portunus trituberculatus</name>
    <name type="common">Swimming crab</name>
    <name type="synonym">Neptunus trituberculatus</name>
    <dbReference type="NCBI Taxonomy" id="210409"/>
    <lineage>
        <taxon>Eukaryota</taxon>
        <taxon>Metazoa</taxon>
        <taxon>Ecdysozoa</taxon>
        <taxon>Arthropoda</taxon>
        <taxon>Crustacea</taxon>
        <taxon>Multicrustacea</taxon>
        <taxon>Malacostraca</taxon>
        <taxon>Eumalacostraca</taxon>
        <taxon>Eucarida</taxon>
        <taxon>Decapoda</taxon>
        <taxon>Pleocyemata</taxon>
        <taxon>Brachyura</taxon>
        <taxon>Eubrachyura</taxon>
        <taxon>Portunoidea</taxon>
        <taxon>Portunidae</taxon>
        <taxon>Portuninae</taxon>
        <taxon>Portunus</taxon>
    </lineage>
</organism>
<dbReference type="AlphaFoldDB" id="A0A5B7DUQ9"/>
<reference evidence="1 2" key="1">
    <citation type="submission" date="2019-05" db="EMBL/GenBank/DDBJ databases">
        <title>Another draft genome of Portunus trituberculatus and its Hox gene families provides insights of decapod evolution.</title>
        <authorList>
            <person name="Jeong J.-H."/>
            <person name="Song I."/>
            <person name="Kim S."/>
            <person name="Choi T."/>
            <person name="Kim D."/>
            <person name="Ryu S."/>
            <person name="Kim W."/>
        </authorList>
    </citation>
    <scope>NUCLEOTIDE SEQUENCE [LARGE SCALE GENOMIC DNA]</scope>
    <source>
        <tissue evidence="1">Muscle</tissue>
    </source>
</reference>